<dbReference type="Gene3D" id="3.90.550.50">
    <property type="match status" value="1"/>
</dbReference>
<accession>A0A9P4LT66</accession>
<feature type="domain" description="Fringe-like glycosyltransferase" evidence="12">
    <location>
        <begin position="170"/>
        <end position="260"/>
    </location>
</feature>
<evidence type="ECO:0000313" key="14">
    <source>
        <dbReference type="Proteomes" id="UP000799776"/>
    </source>
</evidence>
<evidence type="ECO:0000256" key="5">
    <source>
        <dbReference type="ARBA" id="ARBA00022676"/>
    </source>
</evidence>
<dbReference type="PANTHER" id="PTHR23033">
    <property type="entry name" value="BETA1,3-GALACTOSYLTRANSFERASE"/>
    <property type="match status" value="1"/>
</dbReference>
<gene>
    <name evidence="13" type="ORF">K490DRAFT_75292</name>
</gene>
<keyword evidence="9" id="KW-0735">Signal-anchor</keyword>
<evidence type="ECO:0000256" key="1">
    <source>
        <dbReference type="ARBA" id="ARBA00004606"/>
    </source>
</evidence>
<dbReference type="GO" id="GO:0016020">
    <property type="term" value="C:membrane"/>
    <property type="evidence" value="ECO:0007669"/>
    <property type="project" value="UniProtKB-SubCell"/>
</dbReference>
<keyword evidence="5" id="KW-0328">Glycosyltransferase</keyword>
<evidence type="ECO:0000256" key="4">
    <source>
        <dbReference type="ARBA" id="ARBA00012557"/>
    </source>
</evidence>
<evidence type="ECO:0000256" key="7">
    <source>
        <dbReference type="ARBA" id="ARBA00022692"/>
    </source>
</evidence>
<dbReference type="GO" id="GO:0016263">
    <property type="term" value="F:glycoprotein-N-acetylgalactosamine 3-beta-galactosyltransferase activity"/>
    <property type="evidence" value="ECO:0007669"/>
    <property type="project" value="UniProtKB-EC"/>
</dbReference>
<name>A0A9P4LT66_9PEZI</name>
<keyword evidence="8" id="KW-0547">Nucleotide-binding</keyword>
<evidence type="ECO:0000256" key="2">
    <source>
        <dbReference type="ARBA" id="ARBA00004922"/>
    </source>
</evidence>
<dbReference type="GO" id="GO:0000166">
    <property type="term" value="F:nucleotide binding"/>
    <property type="evidence" value="ECO:0007669"/>
    <property type="project" value="UniProtKB-KW"/>
</dbReference>
<evidence type="ECO:0000313" key="13">
    <source>
        <dbReference type="EMBL" id="KAF2085245.1"/>
    </source>
</evidence>
<comment type="similarity">
    <text evidence="3">Belongs to the glycosyltransferase 31 family. Beta3-Gal-T subfamily.</text>
</comment>
<comment type="caution">
    <text evidence="13">The sequence shown here is derived from an EMBL/GenBank/DDBJ whole genome shotgun (WGS) entry which is preliminary data.</text>
</comment>
<keyword evidence="10" id="KW-1133">Transmembrane helix</keyword>
<dbReference type="InterPro" id="IPR003378">
    <property type="entry name" value="Fringe-like_glycosylTrfase"/>
</dbReference>
<keyword evidence="7" id="KW-0812">Transmembrane</keyword>
<evidence type="ECO:0000259" key="12">
    <source>
        <dbReference type="Pfam" id="PF02434"/>
    </source>
</evidence>
<dbReference type="EC" id="2.4.1.122" evidence="4"/>
<dbReference type="Pfam" id="PF02434">
    <property type="entry name" value="Fringe"/>
    <property type="match status" value="1"/>
</dbReference>
<evidence type="ECO:0000256" key="11">
    <source>
        <dbReference type="ARBA" id="ARBA00023136"/>
    </source>
</evidence>
<dbReference type="Proteomes" id="UP000799776">
    <property type="component" value="Unassembled WGS sequence"/>
</dbReference>
<reference evidence="13" key="1">
    <citation type="journal article" date="2020" name="Stud. Mycol.">
        <title>101 Dothideomycetes genomes: a test case for predicting lifestyles and emergence of pathogens.</title>
        <authorList>
            <person name="Haridas S."/>
            <person name="Albert R."/>
            <person name="Binder M."/>
            <person name="Bloem J."/>
            <person name="Labutti K."/>
            <person name="Salamov A."/>
            <person name="Andreopoulos B."/>
            <person name="Baker S."/>
            <person name="Barry K."/>
            <person name="Bills G."/>
            <person name="Bluhm B."/>
            <person name="Cannon C."/>
            <person name="Castanera R."/>
            <person name="Culley D."/>
            <person name="Daum C."/>
            <person name="Ezra D."/>
            <person name="Gonzalez J."/>
            <person name="Henrissat B."/>
            <person name="Kuo A."/>
            <person name="Liang C."/>
            <person name="Lipzen A."/>
            <person name="Lutzoni F."/>
            <person name="Magnuson J."/>
            <person name="Mondo S."/>
            <person name="Nolan M."/>
            <person name="Ohm R."/>
            <person name="Pangilinan J."/>
            <person name="Park H.-J."/>
            <person name="Ramirez L."/>
            <person name="Alfaro M."/>
            <person name="Sun H."/>
            <person name="Tritt A."/>
            <person name="Yoshinaga Y."/>
            <person name="Zwiers L.-H."/>
            <person name="Turgeon B."/>
            <person name="Goodwin S."/>
            <person name="Spatafora J."/>
            <person name="Crous P."/>
            <person name="Grigoriev I."/>
        </authorList>
    </citation>
    <scope>NUCLEOTIDE SEQUENCE</scope>
    <source>
        <strain evidence="13">CBS 121410</strain>
    </source>
</reference>
<protein>
    <recommendedName>
        <fullName evidence="4">N-acetylgalactosaminide beta-1,3-galactosyltransferase</fullName>
        <ecNumber evidence="4">2.4.1.122</ecNumber>
    </recommendedName>
</protein>
<comment type="pathway">
    <text evidence="2">Protein modification; protein glycosylation.</text>
</comment>
<proteinExistence type="inferred from homology"/>
<keyword evidence="14" id="KW-1185">Reference proteome</keyword>
<evidence type="ECO:0000256" key="10">
    <source>
        <dbReference type="ARBA" id="ARBA00022989"/>
    </source>
</evidence>
<dbReference type="InterPro" id="IPR026050">
    <property type="entry name" value="C1GALT1/C1GALT1_chp1"/>
</dbReference>
<evidence type="ECO:0000256" key="8">
    <source>
        <dbReference type="ARBA" id="ARBA00022741"/>
    </source>
</evidence>
<comment type="subcellular location">
    <subcellularLocation>
        <location evidence="1">Membrane</location>
        <topology evidence="1">Single-pass type II membrane protein</topology>
    </subcellularLocation>
</comment>
<dbReference type="AlphaFoldDB" id="A0A9P4LT66"/>
<sequence length="438" mass="49804">MSAASPWPMPSRIRVLVGDFHPHHHFGHPSSNASPSSNEPIPGFEDILVVLKTGATEALTKLPVHFSTTLRNIPHHVVYSDHAEEIAGHRVYDALDEVDEAIRNTNPDFELYNRLNSGEEAGGGRSSIQAAELDDWTSATNTVNGAGGNPAWRLDKWKFLPMVDKALRHRPDAKWYVFVEADTYVVWKNLLEFLSHFDAEKPQYLGMQMSIGDVTFAYGGAGFMISNAAMRRVTQHRAQHLPELDQLTAFNWAGDCVLGKAMMDAGMTVFWGWPNIQSGQPTDNEYGVSYPDNKMAWCFNAVSYHHASPEEIEDFWRWNQDWDAENSTLLQHRDIFRYYLLPKLSPQRDDWDNLSDLPPLPERKIDSYEKCRLVCESLPDCMQFSYSYMNCRTSPFIRLGHRDLTGAKGAIRSGWMMDRINAIPASMPACSEQVWKYP</sequence>
<dbReference type="OrthoDB" id="414175at2759"/>
<keyword evidence="11" id="KW-0472">Membrane</keyword>
<organism evidence="13 14">
    <name type="scientific">Saccharata proteae CBS 121410</name>
    <dbReference type="NCBI Taxonomy" id="1314787"/>
    <lineage>
        <taxon>Eukaryota</taxon>
        <taxon>Fungi</taxon>
        <taxon>Dikarya</taxon>
        <taxon>Ascomycota</taxon>
        <taxon>Pezizomycotina</taxon>
        <taxon>Dothideomycetes</taxon>
        <taxon>Dothideomycetes incertae sedis</taxon>
        <taxon>Botryosphaeriales</taxon>
        <taxon>Saccharataceae</taxon>
        <taxon>Saccharata</taxon>
    </lineage>
</organism>
<dbReference type="PANTHER" id="PTHR23033:SF47">
    <property type="entry name" value="APPLE DOMAIN-CONTAINING PROTEIN-RELATED"/>
    <property type="match status" value="1"/>
</dbReference>
<keyword evidence="6" id="KW-0808">Transferase</keyword>
<evidence type="ECO:0000256" key="6">
    <source>
        <dbReference type="ARBA" id="ARBA00022679"/>
    </source>
</evidence>
<evidence type="ECO:0000256" key="3">
    <source>
        <dbReference type="ARBA" id="ARBA00006462"/>
    </source>
</evidence>
<evidence type="ECO:0000256" key="9">
    <source>
        <dbReference type="ARBA" id="ARBA00022968"/>
    </source>
</evidence>
<dbReference type="EMBL" id="ML978732">
    <property type="protein sequence ID" value="KAF2085245.1"/>
    <property type="molecule type" value="Genomic_DNA"/>
</dbReference>